<dbReference type="SUPFAM" id="SSF53613">
    <property type="entry name" value="Ribokinase-like"/>
    <property type="match status" value="1"/>
</dbReference>
<protein>
    <submittedName>
        <fullName evidence="7">2-dehydro-3-deoxygluconokinase</fullName>
        <ecNumber evidence="7">2.7.1.45</ecNumber>
    </submittedName>
</protein>
<evidence type="ECO:0000256" key="1">
    <source>
        <dbReference type="ARBA" id="ARBA00010688"/>
    </source>
</evidence>
<dbReference type="InterPro" id="IPR002173">
    <property type="entry name" value="Carboh/pur_kinase_PfkB_CS"/>
</dbReference>
<keyword evidence="4" id="KW-0418">Kinase</keyword>
<evidence type="ECO:0000256" key="4">
    <source>
        <dbReference type="ARBA" id="ARBA00022777"/>
    </source>
</evidence>
<evidence type="ECO:0000313" key="8">
    <source>
        <dbReference type="Proteomes" id="UP001179280"/>
    </source>
</evidence>
<sequence length="317" mass="34801">MMKDVITIGDAMIAFSPSSTGPLKFVQSFERRIGGAELNVAIGCARLGLSSGWISRLGKDEFGQHIKTFARGEGIDTTEVGLVEGYATSLLFKELMASGAGRTLYYRKPSPTETLTPDDLKPDYFKQAKILHLTGIFPALSQMNVEVTKRAIKLAKEHGVKIAFDPNIRLRLWSKEEARQTLFPLLKDVDILLAGDDELELLLGTSSHDEVIKQTVEMGIEYTIIKRGENGSIGHYNGETLKANPVLAAKVVDTVGAGDGFDAGFLYGYLQGWSLEKMLLFANTIGSMVVEVIGDNEGLPYLEEVQARLGEIERIER</sequence>
<dbReference type="GO" id="GO:0008673">
    <property type="term" value="F:2-dehydro-3-deoxygluconokinase activity"/>
    <property type="evidence" value="ECO:0007669"/>
    <property type="project" value="UniProtKB-EC"/>
</dbReference>
<dbReference type="CDD" id="cd01166">
    <property type="entry name" value="KdgK"/>
    <property type="match status" value="1"/>
</dbReference>
<evidence type="ECO:0000259" key="6">
    <source>
        <dbReference type="Pfam" id="PF00294"/>
    </source>
</evidence>
<dbReference type="InterPro" id="IPR011611">
    <property type="entry name" value="PfkB_dom"/>
</dbReference>
<dbReference type="EC" id="2.7.1.45" evidence="7"/>
<keyword evidence="8" id="KW-1185">Reference proteome</keyword>
<accession>A0ABS2SWZ7</accession>
<evidence type="ECO:0000256" key="2">
    <source>
        <dbReference type="ARBA" id="ARBA00022679"/>
    </source>
</evidence>
<dbReference type="InterPro" id="IPR029056">
    <property type="entry name" value="Ribokinase-like"/>
</dbReference>
<comment type="similarity">
    <text evidence="1">Belongs to the carbohydrate kinase PfkB family.</text>
</comment>
<name>A0ABS2SWZ7_9BACI</name>
<comment type="caution">
    <text evidence="7">The sequence shown here is derived from an EMBL/GenBank/DDBJ whole genome shotgun (WGS) entry which is preliminary data.</text>
</comment>
<feature type="domain" description="Carbohydrate kinase PfkB" evidence="6">
    <location>
        <begin position="2"/>
        <end position="300"/>
    </location>
</feature>
<proteinExistence type="inferred from homology"/>
<dbReference type="PANTHER" id="PTHR43085:SF1">
    <property type="entry name" value="PSEUDOURIDINE KINASE-RELATED"/>
    <property type="match status" value="1"/>
</dbReference>
<dbReference type="PANTHER" id="PTHR43085">
    <property type="entry name" value="HEXOKINASE FAMILY MEMBER"/>
    <property type="match status" value="1"/>
</dbReference>
<evidence type="ECO:0000313" key="7">
    <source>
        <dbReference type="EMBL" id="MBM7840055.1"/>
    </source>
</evidence>
<keyword evidence="3" id="KW-0547">Nucleotide-binding</keyword>
<keyword evidence="5" id="KW-0067">ATP-binding</keyword>
<dbReference type="PROSITE" id="PS00584">
    <property type="entry name" value="PFKB_KINASES_2"/>
    <property type="match status" value="1"/>
</dbReference>
<dbReference type="EMBL" id="JAFBCV010000011">
    <property type="protein sequence ID" value="MBM7840055.1"/>
    <property type="molecule type" value="Genomic_DNA"/>
</dbReference>
<dbReference type="Proteomes" id="UP001179280">
    <property type="component" value="Unassembled WGS sequence"/>
</dbReference>
<dbReference type="InterPro" id="IPR050306">
    <property type="entry name" value="PfkB_Carbo_kinase"/>
</dbReference>
<keyword evidence="2 7" id="KW-0808">Transferase</keyword>
<dbReference type="Gene3D" id="3.40.1190.20">
    <property type="match status" value="1"/>
</dbReference>
<dbReference type="Pfam" id="PF00294">
    <property type="entry name" value="PfkB"/>
    <property type="match status" value="1"/>
</dbReference>
<reference evidence="7" key="1">
    <citation type="submission" date="2021-01" db="EMBL/GenBank/DDBJ databases">
        <title>Genomic Encyclopedia of Type Strains, Phase IV (KMG-IV): sequencing the most valuable type-strain genomes for metagenomic binning, comparative biology and taxonomic classification.</title>
        <authorList>
            <person name="Goeker M."/>
        </authorList>
    </citation>
    <scope>NUCLEOTIDE SEQUENCE</scope>
    <source>
        <strain evidence="7">DSM 21943</strain>
    </source>
</reference>
<evidence type="ECO:0000256" key="3">
    <source>
        <dbReference type="ARBA" id="ARBA00022741"/>
    </source>
</evidence>
<gene>
    <name evidence="7" type="ORF">JOC54_003335</name>
</gene>
<evidence type="ECO:0000256" key="5">
    <source>
        <dbReference type="ARBA" id="ARBA00022840"/>
    </source>
</evidence>
<organism evidence="7 8">
    <name type="scientific">Shouchella xiaoxiensis</name>
    <dbReference type="NCBI Taxonomy" id="766895"/>
    <lineage>
        <taxon>Bacteria</taxon>
        <taxon>Bacillati</taxon>
        <taxon>Bacillota</taxon>
        <taxon>Bacilli</taxon>
        <taxon>Bacillales</taxon>
        <taxon>Bacillaceae</taxon>
        <taxon>Shouchella</taxon>
    </lineage>
</organism>